<name>A0A6A3AAM6_HIBSY</name>
<evidence type="ECO:0000313" key="2">
    <source>
        <dbReference type="EMBL" id="KAE8700993.1"/>
    </source>
</evidence>
<protein>
    <submittedName>
        <fullName evidence="2">Uncharacterized protein</fullName>
    </submittedName>
</protein>
<gene>
    <name evidence="2" type="ORF">F3Y22_tig00110549pilonHSYRG00069</name>
</gene>
<evidence type="ECO:0000313" key="3">
    <source>
        <dbReference type="Proteomes" id="UP000436088"/>
    </source>
</evidence>
<dbReference type="Proteomes" id="UP000436088">
    <property type="component" value="Unassembled WGS sequence"/>
</dbReference>
<evidence type="ECO:0000256" key="1">
    <source>
        <dbReference type="SAM" id="MobiDB-lite"/>
    </source>
</evidence>
<dbReference type="GO" id="GO:0016020">
    <property type="term" value="C:membrane"/>
    <property type="evidence" value="ECO:0007669"/>
    <property type="project" value="TreeGrafter"/>
</dbReference>
<feature type="region of interest" description="Disordered" evidence="1">
    <location>
        <begin position="236"/>
        <end position="272"/>
    </location>
</feature>
<dbReference type="PANTHER" id="PTHR33512:SF7">
    <property type="entry name" value="LEGUME LECTIN DOMAIN-CONTAINING PROTEIN"/>
    <property type="match status" value="1"/>
</dbReference>
<dbReference type="EMBL" id="VEPZ02001025">
    <property type="protein sequence ID" value="KAE8700993.1"/>
    <property type="molecule type" value="Genomic_DNA"/>
</dbReference>
<comment type="caution">
    <text evidence="2">The sequence shown here is derived from an EMBL/GenBank/DDBJ whole genome shotgun (WGS) entry which is preliminary data.</text>
</comment>
<sequence length="272" mass="30939">MVSIRFVRKLEHRSSGSYDTKALDALFRYYANQTLNEHRRTGILHRVSLPSNFSGMKVSVDRLRSGSLWGRGVDSKYVKIPPSVRTLPCVKRLAIVYDNMGNWSSEYYHVPGKPISIRFPFVETKEKNVTRLKCVVFGKNGSFVLKNMTKRDVCVTEKAGHFCVVTRTKSSKPEKEEGSEGLEMVGDRVGLGGSEDVEMVEREEDQRHGRNPIHQWRWIRLGGTENSERGYAEEIMNKKEDRDGEMYVKKSNSGAKPRQLLDPSPRADAVVA</sequence>
<proteinExistence type="predicted"/>
<dbReference type="Pfam" id="PF06697">
    <property type="entry name" value="DUF1191"/>
    <property type="match status" value="1"/>
</dbReference>
<reference evidence="2" key="1">
    <citation type="submission" date="2019-09" db="EMBL/GenBank/DDBJ databases">
        <title>Draft genome information of white flower Hibiscus syriacus.</title>
        <authorList>
            <person name="Kim Y.-M."/>
        </authorList>
    </citation>
    <scope>NUCLEOTIDE SEQUENCE [LARGE SCALE GENOMIC DNA]</scope>
    <source>
        <strain evidence="2">YM2019G1</strain>
    </source>
</reference>
<accession>A0A6A3AAM6</accession>
<keyword evidence="3" id="KW-1185">Reference proteome</keyword>
<dbReference type="AlphaFoldDB" id="A0A6A3AAM6"/>
<organism evidence="2 3">
    <name type="scientific">Hibiscus syriacus</name>
    <name type="common">Rose of Sharon</name>
    <dbReference type="NCBI Taxonomy" id="106335"/>
    <lineage>
        <taxon>Eukaryota</taxon>
        <taxon>Viridiplantae</taxon>
        <taxon>Streptophyta</taxon>
        <taxon>Embryophyta</taxon>
        <taxon>Tracheophyta</taxon>
        <taxon>Spermatophyta</taxon>
        <taxon>Magnoliopsida</taxon>
        <taxon>eudicotyledons</taxon>
        <taxon>Gunneridae</taxon>
        <taxon>Pentapetalae</taxon>
        <taxon>rosids</taxon>
        <taxon>malvids</taxon>
        <taxon>Malvales</taxon>
        <taxon>Malvaceae</taxon>
        <taxon>Malvoideae</taxon>
        <taxon>Hibiscus</taxon>
    </lineage>
</organism>
<dbReference type="InterPro" id="IPR010605">
    <property type="entry name" value="DUF1191"/>
</dbReference>
<feature type="compositionally biased region" description="Basic and acidic residues" evidence="1">
    <location>
        <begin position="236"/>
        <end position="248"/>
    </location>
</feature>
<dbReference type="PANTHER" id="PTHR33512">
    <property type="entry name" value="PROTEIN, PUTATIVE (DUF1191)-RELATED"/>
    <property type="match status" value="1"/>
</dbReference>